<evidence type="ECO:0000256" key="1">
    <source>
        <dbReference type="ARBA" id="ARBA00004370"/>
    </source>
</evidence>
<keyword evidence="4 9" id="KW-1133">Transmembrane helix</keyword>
<comment type="subcellular location">
    <subcellularLocation>
        <location evidence="1">Membrane</location>
    </subcellularLocation>
</comment>
<sequence>MDQGSSEQSPEEQDTGGRAEPESGRRGSDSEHGLSKITQNALENMGALGHGLKNFFQPQRRRSSVSPQDSVSCSGAPASEPTDVGSEAGDTPASSAAPLDSDNLAASAPPAALSRVLQQIRGAPPIMKRGTSLQSRRSKVGGTGDAPQKGSPQIHRRSTHEALLQAGRPRSSSTTDTPSSPALADMLLTSGYHSTEEPDKVDRYDGLGPALSPNALPYGADGYDVVDSTPDPQRTKQVIAHLQQKILKLTEQIKIEQTARDDNVAEYLKLANNADKQQSARIKQVFEKKNQKSAQTIQQLQRKLENHHRRLREVEHNGIPRQPKDVFRDMHQGLKDVGAKVCTVTGGLSSFSQATHSAAGAVVSKPREIASLIRNKFGSADNIASLKDSLEETQGDEGLGSGGTRAIGTGQLQSSPKYGSDDDCSSATSESAGANSTTGAPGGPPSSKGNTLDHAHASGFDAILHEIQVVRENQGRLEDSFENLKAHYQRDYTVIMEALQEERYRCERLEEQLNDLTELHQNEILNLKQELASMEEKIAYQSYERARDIQEALEACQTRISKMELQQQQQQVVQLEGLENATARTLIGKLINVVLAVMAVLLVFVSTVANCVVPLMKTRGRMLSTLLLVILLAFLWRHWDAISEYLHHFLLHPR</sequence>
<dbReference type="InterPro" id="IPR019394">
    <property type="entry name" value="TEX28/TMCC"/>
</dbReference>
<feature type="compositionally biased region" description="Basic and acidic residues" evidence="8">
    <location>
        <begin position="15"/>
        <end position="34"/>
    </location>
</feature>
<evidence type="ECO:0000256" key="4">
    <source>
        <dbReference type="ARBA" id="ARBA00022989"/>
    </source>
</evidence>
<feature type="transmembrane region" description="Helical" evidence="9">
    <location>
        <begin position="590"/>
        <end position="615"/>
    </location>
</feature>
<protein>
    <submittedName>
        <fullName evidence="10">Uncharacterized protein</fullName>
    </submittedName>
</protein>
<feature type="compositionally biased region" description="Basic and acidic residues" evidence="8">
    <location>
        <begin position="194"/>
        <end position="205"/>
    </location>
</feature>
<evidence type="ECO:0000256" key="7">
    <source>
        <dbReference type="SAM" id="Coils"/>
    </source>
</evidence>
<dbReference type="OMA" id="WEAISEY"/>
<dbReference type="GO" id="GO:0016020">
    <property type="term" value="C:membrane"/>
    <property type="evidence" value="ECO:0007669"/>
    <property type="project" value="UniProtKB-SubCell"/>
</dbReference>
<evidence type="ECO:0000256" key="3">
    <source>
        <dbReference type="ARBA" id="ARBA00022692"/>
    </source>
</evidence>
<feature type="compositionally biased region" description="Low complexity" evidence="8">
    <location>
        <begin position="104"/>
        <end position="114"/>
    </location>
</feature>
<dbReference type="STRING" id="94237.ENSMMOP00000028800"/>
<feature type="compositionally biased region" description="Polar residues" evidence="8">
    <location>
        <begin position="425"/>
        <end position="439"/>
    </location>
</feature>
<feature type="region of interest" description="Disordered" evidence="8">
    <location>
        <begin position="391"/>
        <end position="454"/>
    </location>
</feature>
<dbReference type="Proteomes" id="UP000261620">
    <property type="component" value="Unplaced"/>
</dbReference>
<dbReference type="AlphaFoldDB" id="A0A3Q3XI34"/>
<dbReference type="Pfam" id="PF10267">
    <property type="entry name" value="Tmemb_cc2"/>
    <property type="match status" value="1"/>
</dbReference>
<dbReference type="Ensembl" id="ENSMMOT00000029286.1">
    <property type="protein sequence ID" value="ENSMMOP00000028800.1"/>
    <property type="gene ID" value="ENSMMOG00000021728.1"/>
</dbReference>
<feature type="compositionally biased region" description="Low complexity" evidence="8">
    <location>
        <begin position="168"/>
        <end position="181"/>
    </location>
</feature>
<feature type="coiled-coil region" evidence="7">
    <location>
        <begin position="283"/>
        <end position="317"/>
    </location>
</feature>
<reference evidence="10" key="2">
    <citation type="submission" date="2025-09" db="UniProtKB">
        <authorList>
            <consortium name="Ensembl"/>
        </authorList>
    </citation>
    <scope>IDENTIFICATION</scope>
</reference>
<dbReference type="PANTHER" id="PTHR17613:SF11">
    <property type="entry name" value="TRANSMEMBRANE AND COILED-COIL DOMAINS PROTEIN 1"/>
    <property type="match status" value="1"/>
</dbReference>
<proteinExistence type="inferred from homology"/>
<feature type="coiled-coil region" evidence="7">
    <location>
        <begin position="496"/>
        <end position="566"/>
    </location>
</feature>
<evidence type="ECO:0000256" key="6">
    <source>
        <dbReference type="ARBA" id="ARBA00023136"/>
    </source>
</evidence>
<comment type="similarity">
    <text evidence="2">Belongs to the TEX28 family.</text>
</comment>
<dbReference type="GO" id="GO:0012505">
    <property type="term" value="C:endomembrane system"/>
    <property type="evidence" value="ECO:0007669"/>
    <property type="project" value="TreeGrafter"/>
</dbReference>
<keyword evidence="3 9" id="KW-0812">Transmembrane</keyword>
<keyword evidence="6 9" id="KW-0472">Membrane</keyword>
<keyword evidence="11" id="KW-1185">Reference proteome</keyword>
<reference evidence="10" key="1">
    <citation type="submission" date="2025-08" db="UniProtKB">
        <authorList>
            <consortium name="Ensembl"/>
        </authorList>
    </citation>
    <scope>IDENTIFICATION</scope>
</reference>
<evidence type="ECO:0000256" key="9">
    <source>
        <dbReference type="SAM" id="Phobius"/>
    </source>
</evidence>
<feature type="compositionally biased region" description="Low complexity" evidence="8">
    <location>
        <begin position="64"/>
        <end position="74"/>
    </location>
</feature>
<accession>A0A3Q3XI34</accession>
<organism evidence="10 11">
    <name type="scientific">Mola mola</name>
    <name type="common">Ocean sunfish</name>
    <name type="synonym">Tetraodon mola</name>
    <dbReference type="NCBI Taxonomy" id="94237"/>
    <lineage>
        <taxon>Eukaryota</taxon>
        <taxon>Metazoa</taxon>
        <taxon>Chordata</taxon>
        <taxon>Craniata</taxon>
        <taxon>Vertebrata</taxon>
        <taxon>Euteleostomi</taxon>
        <taxon>Actinopterygii</taxon>
        <taxon>Neopterygii</taxon>
        <taxon>Teleostei</taxon>
        <taxon>Neoteleostei</taxon>
        <taxon>Acanthomorphata</taxon>
        <taxon>Eupercaria</taxon>
        <taxon>Tetraodontiformes</taxon>
        <taxon>Molidae</taxon>
        <taxon>Mola</taxon>
    </lineage>
</organism>
<evidence type="ECO:0000256" key="2">
    <source>
        <dbReference type="ARBA" id="ARBA00008108"/>
    </source>
</evidence>
<evidence type="ECO:0000256" key="5">
    <source>
        <dbReference type="ARBA" id="ARBA00023054"/>
    </source>
</evidence>
<evidence type="ECO:0000313" key="10">
    <source>
        <dbReference type="Ensembl" id="ENSMMOP00000028800.1"/>
    </source>
</evidence>
<keyword evidence="5 7" id="KW-0175">Coiled coil</keyword>
<feature type="region of interest" description="Disordered" evidence="8">
    <location>
        <begin position="1"/>
        <end position="208"/>
    </location>
</feature>
<evidence type="ECO:0000256" key="8">
    <source>
        <dbReference type="SAM" id="MobiDB-lite"/>
    </source>
</evidence>
<dbReference type="PANTHER" id="PTHR17613">
    <property type="entry name" value="CEREBRAL PROTEIN-11-RELATED"/>
    <property type="match status" value="1"/>
</dbReference>
<evidence type="ECO:0000313" key="11">
    <source>
        <dbReference type="Proteomes" id="UP000261620"/>
    </source>
</evidence>
<feature type="transmembrane region" description="Helical" evidence="9">
    <location>
        <begin position="622"/>
        <end position="639"/>
    </location>
</feature>
<name>A0A3Q3XI34_MOLML</name>